<dbReference type="PANTHER" id="PTHR42852">
    <property type="entry name" value="THIOL:DISULFIDE INTERCHANGE PROTEIN DSBE"/>
    <property type="match status" value="1"/>
</dbReference>
<accession>A0AAU6PGV4</accession>
<dbReference type="CDD" id="cd02966">
    <property type="entry name" value="TlpA_like_family"/>
    <property type="match status" value="1"/>
</dbReference>
<dbReference type="PROSITE" id="PS51352">
    <property type="entry name" value="THIOREDOXIN_2"/>
    <property type="match status" value="1"/>
</dbReference>
<feature type="domain" description="Thioredoxin" evidence="1">
    <location>
        <begin position="279"/>
        <end position="418"/>
    </location>
</feature>
<dbReference type="Gene3D" id="3.40.50.1820">
    <property type="entry name" value="alpha/beta hydrolase"/>
    <property type="match status" value="1"/>
</dbReference>
<dbReference type="InterPro" id="IPR050553">
    <property type="entry name" value="Thioredoxin_ResA/DsbE_sf"/>
</dbReference>
<evidence type="ECO:0000313" key="2">
    <source>
        <dbReference type="EMBL" id="WXU00243.1"/>
    </source>
</evidence>
<dbReference type="GO" id="GO:0016491">
    <property type="term" value="F:oxidoreductase activity"/>
    <property type="evidence" value="ECO:0007669"/>
    <property type="project" value="InterPro"/>
</dbReference>
<evidence type="ECO:0000259" key="1">
    <source>
        <dbReference type="PROSITE" id="PS51352"/>
    </source>
</evidence>
<protein>
    <submittedName>
        <fullName evidence="2">Thiol-disulfide oxidoreductase ResA</fullName>
    </submittedName>
</protein>
<dbReference type="GO" id="GO:0016209">
    <property type="term" value="F:antioxidant activity"/>
    <property type="evidence" value="ECO:0007669"/>
    <property type="project" value="InterPro"/>
</dbReference>
<sequence length="418" mass="46898">MKCSFYSGFLAIYLALSSVVFAGKFEVELESGNSISVNAYPSNGDTLLIYLPAGRGFGRGYRITAKQLAENGYDVWALDLHASYMIPKYKSSVNRFNIDDLVNLVAIAEQKSFKKILFVTMGRGAQVALKIAYQWQLKNPDSNLLKGHIFHSPHLIDGRPGLGSQAKYIDIAKYSNLPIYILLPQFGTKFLRAQEIATQLKQGGSAVFTHRLTGVGYGFHMKKPSKLSKFGIKAKKQLASTYHQAIQLMKTLKPAKIVTTDKDLNAVIKTTFSDPILHKYNGKQQMPLRLKTLDGKVADINDYKGQVVLINFWASWCRPCVTEIPSLVRLQQKFNQKDFKIITINVAEPKNKIDKFIKKVGLTLPILLDDNGQAVKDWGVYAYPSNFLIDKNGTIRYGYRGALEWDEQGVVDIIQSLL</sequence>
<dbReference type="Pfam" id="PF00578">
    <property type="entry name" value="AhpC-TSA"/>
    <property type="match status" value="1"/>
</dbReference>
<reference evidence="2" key="1">
    <citation type="submission" date="2023-10" db="EMBL/GenBank/DDBJ databases">
        <title>The first scallop-associated chemosynthetic bacterial symbiont.</title>
        <authorList>
            <person name="Lin Y.-T."/>
            <person name="Sun J."/>
            <person name="Ip J.C.-H."/>
            <person name="He X."/>
            <person name="Gao Z.-M."/>
            <person name="Perez M."/>
            <person name="Xu T."/>
            <person name="Qian P.-Y."/>
            <person name="Qiu J.-W."/>
        </authorList>
    </citation>
    <scope>NUCLEOTIDE SEQUENCE</scope>
    <source>
        <strain evidence="2">Gill1</strain>
    </source>
</reference>
<name>A0AAU6PGV4_9GAMM</name>
<organism evidence="2">
    <name type="scientific">Catillopecten margaritatus gill symbiont</name>
    <dbReference type="NCBI Taxonomy" id="3083288"/>
    <lineage>
        <taxon>Bacteria</taxon>
        <taxon>Pseudomonadati</taxon>
        <taxon>Pseudomonadota</taxon>
        <taxon>Gammaproteobacteria</taxon>
        <taxon>sulfur-oxidizing symbionts</taxon>
    </lineage>
</organism>
<dbReference type="SUPFAM" id="SSF53474">
    <property type="entry name" value="alpha/beta-Hydrolases"/>
    <property type="match status" value="1"/>
</dbReference>
<dbReference type="InterPro" id="IPR013766">
    <property type="entry name" value="Thioredoxin_domain"/>
</dbReference>
<dbReference type="InterPro" id="IPR000866">
    <property type="entry name" value="AhpC/TSA"/>
</dbReference>
<gene>
    <name evidence="2" type="primary">resA_2</name>
    <name evidence="2" type="ORF">Ctma_0954</name>
</gene>
<dbReference type="SUPFAM" id="SSF52833">
    <property type="entry name" value="Thioredoxin-like"/>
    <property type="match status" value="1"/>
</dbReference>
<dbReference type="Gene3D" id="3.40.30.10">
    <property type="entry name" value="Glutaredoxin"/>
    <property type="match status" value="1"/>
</dbReference>
<proteinExistence type="predicted"/>
<dbReference type="InterPro" id="IPR036249">
    <property type="entry name" value="Thioredoxin-like_sf"/>
</dbReference>
<dbReference type="AlphaFoldDB" id="A0AAU6PGV4"/>
<dbReference type="EMBL" id="CP138327">
    <property type="protein sequence ID" value="WXU00243.1"/>
    <property type="molecule type" value="Genomic_DNA"/>
</dbReference>
<dbReference type="PANTHER" id="PTHR42852:SF17">
    <property type="entry name" value="THIOREDOXIN-LIKE PROTEIN HI_1115"/>
    <property type="match status" value="1"/>
</dbReference>
<dbReference type="InterPro" id="IPR029058">
    <property type="entry name" value="AB_hydrolase_fold"/>
</dbReference>